<keyword evidence="10" id="KW-0677">Repeat</keyword>
<dbReference type="Pfam" id="PF22999">
    <property type="entry name" value="LTN1_E3_ligase_6th"/>
    <property type="match status" value="1"/>
</dbReference>
<evidence type="ECO:0000313" key="19">
    <source>
        <dbReference type="Proteomes" id="UP000789739"/>
    </source>
</evidence>
<evidence type="ECO:0000256" key="9">
    <source>
        <dbReference type="ARBA" id="ARBA00022723"/>
    </source>
</evidence>
<dbReference type="GO" id="GO:0061630">
    <property type="term" value="F:ubiquitin protein ligase activity"/>
    <property type="evidence" value="ECO:0007669"/>
    <property type="project" value="UniProtKB-UniRule"/>
</dbReference>
<evidence type="ECO:0000256" key="14">
    <source>
        <dbReference type="ARBA" id="ARBA00055150"/>
    </source>
</evidence>
<comment type="pathway">
    <text evidence="3 16">Protein modification; protein ubiquitination.</text>
</comment>
<comment type="subcellular location">
    <subcellularLocation>
        <location evidence="2">Cytoplasm</location>
        <location evidence="2">Cytosol</location>
    </subcellularLocation>
</comment>
<dbReference type="FunFam" id="3.30.40.10:FF:000038">
    <property type="entry name" value="E3 ubiquitin-protein ligase listerin"/>
    <property type="match status" value="1"/>
</dbReference>
<dbReference type="GO" id="GO:0008270">
    <property type="term" value="F:zinc ion binding"/>
    <property type="evidence" value="ECO:0007669"/>
    <property type="project" value="UniProtKB-KW"/>
</dbReference>
<dbReference type="InterPro" id="IPR016024">
    <property type="entry name" value="ARM-type_fold"/>
</dbReference>
<dbReference type="PANTHER" id="PTHR12389:SF0">
    <property type="entry name" value="E3 UBIQUITIN-PROTEIN LIGASE LISTERIN"/>
    <property type="match status" value="1"/>
</dbReference>
<dbReference type="Gene3D" id="3.30.40.10">
    <property type="entry name" value="Zinc/RING finger domain, C3HC4 (zinc finger)"/>
    <property type="match status" value="1"/>
</dbReference>
<name>A0A9N9GFZ4_9GLOM</name>
<sequence length="1567" mass="178202">SRLYVRLALDIERRVRYATGTCHLLIASKAKKRLAPHLKEIIAVWIISSFDQSKDVSKIATEAFETVFLEEKRIEVLQFCQSEIVDFILDVILHKAPETLSDPRFISKEDMAAKYARVVSSSYYALSFLIVKIEERLELLSTAYLSKVFNDKDPSIHSELWESLLVFTKAFPQSWMIASKKKSMLPKLYAFLRAGAYGSVNVTYPSLLVLVDSLPSQIIATRPKFYDEFFGDFWKGLSGTVIGHTNSGTFISAYCECLVFFIRKMSKTDNEADILRMLIEEKFFGIIELYLVDIKSSGKFRSKQLCSAVASNMVKLITGTHTKDAAITLFGKIEYLFNASINRSSLDESKELDFSAYFSEICQRLADLLYCIDTKTMEDGNDRNDVYDFVEKIFTLVLSKSTEISEKLLGLSLIASRLIKSFPQATFERQLTKDAIDTFISDDFHRLVLNAPEPVLDHLFDIFLLYLAQCDDKQTLQTWNALVDVIIQLDDATRKLNCFLLAIDKTNGTKLRQALYNDKLAAFIIKVTTELEDGEETLLIEYERIIVSSLKSDVCIISKQTRQNILNRISMVLANSSKIHYTSEDIPLSMKSTTISILRICGALLNTDQNFVKSLFELNSASIIAYIYELLFMKAHGQLDEGYVNTVVELSKSSWKRATIACHALEQKEILGDIICENILSSLLDIRYAASPLDFTHRLTTLITDLFDNEHSYKQRFVEKLLISNQQWRDISLSFVSLPVDSTLAILYDSIAVTSTTAASSDGIPIKAIQYDIYGLSLYGRVGLFMIDIINSIGVSEFFFGQDLTEIHTTTSRHFVILELLLMHIFSDIYGSHIQSPHVWDATSVEESNFHGFKAFLEEVNSIAIEYVNQQNQRMQFSVKNLIGRLITGEHNESDASVNLTTLLVESTNRSRGENGHYWIRVSERLCRIILKESNIQTTEAEELMDALVSDACKVSVDTKIAFILSLKSTLNLSSRFKALQCDIAGKLNDMEAADIFDNNSDESNGHTLLSLLVATTKKSDTYFLRPDDALTLINTFRRWYENYGTTSQYINAQISIARLLYLIVDTVQESPGMHWEFVFTRIEDWLQNDRDLVLRYEAINLFNRLSVLSAAASKFSADIEDKSAARSEITLSDALHSHEQKISNYLISHLLQERAHASTIFSKQYSAYLDILSEACYSIPRSAIKEKSTELYELLDISHEVVQKCTYLLLRDIITETVARRSEQMEINEIVGVNSRVPVEAKIDEALVSLIKRGHESDLIKVLTGNREILSVHHTFGYLLSALLLFDHFRNATYKYKSQFITLLKELDILSGFLPFTFQALGLVSPSTPYDLSKWDVTEFYVEAFEIDLFADLGFPLLSAHIYYLSLVHVPSLVRNWWTYCKKRQLTIAVDLYTEKHFSPIIIRQQLDNLQREDVKSQLQDDKFSIRISRGTNEVIAVVNIDESVTELSLRMPGSFPLKLVEVGRAERMGMATVKDLVWGRLPVETLVNSQDGNLEAALSIFKRNIESHLEGIDDCVVCYSVVSYVDRSLPNKTCSTCKNKFHAACLYKWFRTSNSTSCPLCRRLF</sequence>
<dbReference type="Pfam" id="PF23009">
    <property type="entry name" value="UBC_like"/>
    <property type="match status" value="1"/>
</dbReference>
<evidence type="ECO:0000256" key="6">
    <source>
        <dbReference type="ARBA" id="ARBA00017157"/>
    </source>
</evidence>
<dbReference type="Pfam" id="PF13639">
    <property type="entry name" value="zf-RING_2"/>
    <property type="match status" value="1"/>
</dbReference>
<feature type="non-terminal residue" evidence="18">
    <location>
        <position position="1567"/>
    </location>
</feature>
<keyword evidence="11 15" id="KW-0863">Zinc-finger</keyword>
<dbReference type="SMART" id="SM00184">
    <property type="entry name" value="RING"/>
    <property type="match status" value="1"/>
</dbReference>
<dbReference type="InterPro" id="IPR054478">
    <property type="entry name" value="LTN1_UBC"/>
</dbReference>
<gene>
    <name evidence="18" type="ORF">PBRASI_LOCUS7856</name>
</gene>
<dbReference type="GO" id="GO:1990112">
    <property type="term" value="C:RQC complex"/>
    <property type="evidence" value="ECO:0007669"/>
    <property type="project" value="UniProtKB-UniRule"/>
</dbReference>
<evidence type="ECO:0000256" key="3">
    <source>
        <dbReference type="ARBA" id="ARBA00004906"/>
    </source>
</evidence>
<dbReference type="InterPro" id="IPR039804">
    <property type="entry name" value="RING-CH-C4HC3_LTN1"/>
</dbReference>
<evidence type="ECO:0000256" key="4">
    <source>
        <dbReference type="ARBA" id="ARBA00007997"/>
    </source>
</evidence>
<comment type="subunit">
    <text evidence="16">Component of the ribosome quality control complex (RQC).</text>
</comment>
<dbReference type="InterPro" id="IPR054477">
    <property type="entry name" value="LTN1_E3_ligase_6th"/>
</dbReference>
<evidence type="ECO:0000256" key="13">
    <source>
        <dbReference type="ARBA" id="ARBA00022833"/>
    </source>
</evidence>
<keyword evidence="7" id="KW-0963">Cytoplasm</keyword>
<dbReference type="GO" id="GO:1990116">
    <property type="term" value="P:ribosome-associated ubiquitin-dependent protein catabolic process"/>
    <property type="evidence" value="ECO:0007669"/>
    <property type="project" value="UniProtKB-UniRule"/>
</dbReference>
<evidence type="ECO:0000256" key="7">
    <source>
        <dbReference type="ARBA" id="ARBA00022490"/>
    </source>
</evidence>
<keyword evidence="9 16" id="KW-0479">Metal-binding</keyword>
<proteinExistence type="inferred from homology"/>
<keyword evidence="13 16" id="KW-0862">Zinc</keyword>
<evidence type="ECO:0000256" key="11">
    <source>
        <dbReference type="ARBA" id="ARBA00022771"/>
    </source>
</evidence>
<keyword evidence="8 16" id="KW-0808">Transferase</keyword>
<feature type="domain" description="RING-type" evidence="17">
    <location>
        <begin position="1517"/>
        <end position="1564"/>
    </location>
</feature>
<evidence type="ECO:0000256" key="1">
    <source>
        <dbReference type="ARBA" id="ARBA00000900"/>
    </source>
</evidence>
<dbReference type="SUPFAM" id="SSF57850">
    <property type="entry name" value="RING/U-box"/>
    <property type="match status" value="1"/>
</dbReference>
<keyword evidence="12 16" id="KW-0833">Ubl conjugation pathway</keyword>
<dbReference type="GO" id="GO:0072344">
    <property type="term" value="P:rescue of stalled ribosome"/>
    <property type="evidence" value="ECO:0007669"/>
    <property type="project" value="UniProtKB-UniRule"/>
</dbReference>
<comment type="catalytic activity">
    <reaction evidence="1 16">
        <text>S-ubiquitinyl-[E2 ubiquitin-conjugating enzyme]-L-cysteine + [acceptor protein]-L-lysine = [E2 ubiquitin-conjugating enzyme]-L-cysteine + N(6)-ubiquitinyl-[acceptor protein]-L-lysine.</text>
        <dbReference type="EC" id="2.3.2.27"/>
    </reaction>
</comment>
<reference evidence="18" key="1">
    <citation type="submission" date="2021-06" db="EMBL/GenBank/DDBJ databases">
        <authorList>
            <person name="Kallberg Y."/>
            <person name="Tangrot J."/>
            <person name="Rosling A."/>
        </authorList>
    </citation>
    <scope>NUCLEOTIDE SEQUENCE</scope>
    <source>
        <strain evidence="18">BR232B</strain>
    </source>
</reference>
<evidence type="ECO:0000256" key="8">
    <source>
        <dbReference type="ARBA" id="ARBA00022679"/>
    </source>
</evidence>
<accession>A0A9N9GFZ4</accession>
<evidence type="ECO:0000259" key="17">
    <source>
        <dbReference type="PROSITE" id="PS50089"/>
    </source>
</evidence>
<dbReference type="Pfam" id="PF22958">
    <property type="entry name" value="Ltn1_1st"/>
    <property type="match status" value="1"/>
</dbReference>
<protein>
    <recommendedName>
        <fullName evidence="6 16">E3 ubiquitin-protein ligase listerin</fullName>
        <ecNumber evidence="5 16">2.3.2.27</ecNumber>
    </recommendedName>
    <alternativeName>
        <fullName evidence="16">RING-type E3 ubiquitin transferase listerin</fullName>
    </alternativeName>
</protein>
<dbReference type="CDD" id="cd16491">
    <property type="entry name" value="RING-CH-C4HC3_LTN1"/>
    <property type="match status" value="1"/>
</dbReference>
<dbReference type="InterPro" id="IPR039795">
    <property type="entry name" value="LTN1/Rkr1"/>
</dbReference>
<evidence type="ECO:0000256" key="2">
    <source>
        <dbReference type="ARBA" id="ARBA00004514"/>
    </source>
</evidence>
<keyword evidence="19" id="KW-1185">Reference proteome</keyword>
<dbReference type="InterPro" id="IPR001841">
    <property type="entry name" value="Znf_RING"/>
</dbReference>
<dbReference type="InterPro" id="IPR013083">
    <property type="entry name" value="Znf_RING/FYVE/PHD"/>
</dbReference>
<comment type="function">
    <text evidence="14">E3 ubiquitin-protein ligase component of the ribosome quality control complex (RQC), a ribosome-associated complex that mediates ubiquitination and extraction of incompletely synthesized nascent chains for proteasomal degradation. Mediates ubiquitination of proteins derived from mRNAs lacking stop codons (non-stop proteins) and other translation arrest products induced by poly-lysine sequences and tandem rare codons. Ubiquitination leads to CDC48 recruitment for extraction and degradation of the incomplete translation product. May indirectly play a role in chromatin function and transcription.</text>
</comment>
<dbReference type="PROSITE" id="PS50089">
    <property type="entry name" value="ZF_RING_2"/>
    <property type="match status" value="1"/>
</dbReference>
<dbReference type="GO" id="GO:0043023">
    <property type="term" value="F:ribosomal large subunit binding"/>
    <property type="evidence" value="ECO:0007669"/>
    <property type="project" value="TreeGrafter"/>
</dbReference>
<dbReference type="OrthoDB" id="6108at2759"/>
<dbReference type="EMBL" id="CAJVPI010001286">
    <property type="protein sequence ID" value="CAG8605065.1"/>
    <property type="molecule type" value="Genomic_DNA"/>
</dbReference>
<dbReference type="SUPFAM" id="SSF48371">
    <property type="entry name" value="ARM repeat"/>
    <property type="match status" value="1"/>
</dbReference>
<dbReference type="PANTHER" id="PTHR12389">
    <property type="entry name" value="ZINC FINGER PROTEIN 294"/>
    <property type="match status" value="1"/>
</dbReference>
<comment type="similarity">
    <text evidence="4 16">Belongs to the LTN1 family.</text>
</comment>
<evidence type="ECO:0000256" key="5">
    <source>
        <dbReference type="ARBA" id="ARBA00012483"/>
    </source>
</evidence>
<evidence type="ECO:0000256" key="16">
    <source>
        <dbReference type="RuleBase" id="RU367090"/>
    </source>
</evidence>
<dbReference type="Proteomes" id="UP000789739">
    <property type="component" value="Unassembled WGS sequence"/>
</dbReference>
<comment type="function">
    <text evidence="16">E3 ubiquitin-protein ligase. Component of the ribosome quality control complex (RQC), a ribosome-associated complex that mediates ubiquitination and extraction of incompletely synthesized nascent chains for proteasomal degradation.</text>
</comment>
<dbReference type="InterPro" id="IPR054476">
    <property type="entry name" value="Ltn1_N"/>
</dbReference>
<dbReference type="GO" id="GO:0005829">
    <property type="term" value="C:cytosol"/>
    <property type="evidence" value="ECO:0007669"/>
    <property type="project" value="UniProtKB-SubCell"/>
</dbReference>
<evidence type="ECO:0000256" key="10">
    <source>
        <dbReference type="ARBA" id="ARBA00022737"/>
    </source>
</evidence>
<evidence type="ECO:0000256" key="12">
    <source>
        <dbReference type="ARBA" id="ARBA00022786"/>
    </source>
</evidence>
<evidence type="ECO:0000256" key="15">
    <source>
        <dbReference type="PROSITE-ProRule" id="PRU00175"/>
    </source>
</evidence>
<evidence type="ECO:0000313" key="18">
    <source>
        <dbReference type="EMBL" id="CAG8605065.1"/>
    </source>
</evidence>
<dbReference type="EC" id="2.3.2.27" evidence="5 16"/>
<organism evidence="18 19">
    <name type="scientific">Paraglomus brasilianum</name>
    <dbReference type="NCBI Taxonomy" id="144538"/>
    <lineage>
        <taxon>Eukaryota</taxon>
        <taxon>Fungi</taxon>
        <taxon>Fungi incertae sedis</taxon>
        <taxon>Mucoromycota</taxon>
        <taxon>Glomeromycotina</taxon>
        <taxon>Glomeromycetes</taxon>
        <taxon>Paraglomerales</taxon>
        <taxon>Paraglomeraceae</taxon>
        <taxon>Paraglomus</taxon>
    </lineage>
</organism>
<comment type="caution">
    <text evidence="18">The sequence shown here is derived from an EMBL/GenBank/DDBJ whole genome shotgun (WGS) entry which is preliminary data.</text>
</comment>